<dbReference type="Gene3D" id="3.40.50.1820">
    <property type="entry name" value="alpha/beta hydrolase"/>
    <property type="match status" value="1"/>
</dbReference>
<dbReference type="InterPro" id="IPR013094">
    <property type="entry name" value="AB_hydrolase_3"/>
</dbReference>
<evidence type="ECO:0000259" key="1">
    <source>
        <dbReference type="Pfam" id="PF07859"/>
    </source>
</evidence>
<evidence type="ECO:0000313" key="3">
    <source>
        <dbReference type="Proteomes" id="UP000825935"/>
    </source>
</evidence>
<dbReference type="OrthoDB" id="408631at2759"/>
<accession>A0A8T2TA04</accession>
<comment type="caution">
    <text evidence="2">The sequence shown here is derived from an EMBL/GenBank/DDBJ whole genome shotgun (WGS) entry which is preliminary data.</text>
</comment>
<gene>
    <name evidence="2" type="ORF">KP509_14G006300</name>
</gene>
<dbReference type="InterPro" id="IPR050466">
    <property type="entry name" value="Carboxylest/Gibb_receptor"/>
</dbReference>
<dbReference type="InterPro" id="IPR029058">
    <property type="entry name" value="AB_hydrolase_fold"/>
</dbReference>
<name>A0A8T2TA04_CERRI</name>
<protein>
    <recommendedName>
        <fullName evidence="1">Alpha/beta hydrolase fold-3 domain-containing protein</fullName>
    </recommendedName>
</protein>
<reference evidence="2" key="1">
    <citation type="submission" date="2021-08" db="EMBL/GenBank/DDBJ databases">
        <title>WGS assembly of Ceratopteris richardii.</title>
        <authorList>
            <person name="Marchant D.B."/>
            <person name="Chen G."/>
            <person name="Jenkins J."/>
            <person name="Shu S."/>
            <person name="Leebens-Mack J."/>
            <person name="Grimwood J."/>
            <person name="Schmutz J."/>
            <person name="Soltis P."/>
            <person name="Soltis D."/>
            <person name="Chen Z.-H."/>
        </authorList>
    </citation>
    <scope>NUCLEOTIDE SEQUENCE</scope>
    <source>
        <strain evidence="2">Whitten #5841</strain>
        <tissue evidence="2">Leaf</tissue>
    </source>
</reference>
<dbReference type="SUPFAM" id="SSF53474">
    <property type="entry name" value="alpha/beta-Hydrolases"/>
    <property type="match status" value="1"/>
</dbReference>
<dbReference type="Pfam" id="PF07859">
    <property type="entry name" value="Abhydrolase_3"/>
    <property type="match status" value="1"/>
</dbReference>
<dbReference type="AlphaFoldDB" id="A0A8T2TA04"/>
<dbReference type="GO" id="GO:0016787">
    <property type="term" value="F:hydrolase activity"/>
    <property type="evidence" value="ECO:0007669"/>
    <property type="project" value="InterPro"/>
</dbReference>
<dbReference type="EMBL" id="CM035419">
    <property type="protein sequence ID" value="KAH7414694.1"/>
    <property type="molecule type" value="Genomic_DNA"/>
</dbReference>
<dbReference type="Proteomes" id="UP000825935">
    <property type="component" value="Chromosome 14"/>
</dbReference>
<proteinExistence type="predicted"/>
<dbReference type="PANTHER" id="PTHR23024:SF635">
    <property type="entry name" value="OS07G0162700 PROTEIN"/>
    <property type="match status" value="1"/>
</dbReference>
<sequence>MGSDDKEVEVDMAPHVRLYKDGTVFRQNTLPLLPASPEPGEDGVASKDITLDADRGLWARVFLPSSPSASDLTHKKLPVILYFHGGGFIFGSPDWSGSHMFCAGVAKRSESIIVSASYRLAPEHRLPAAFEDGFSALKWLHSQSLHQSEGKHELMDSWLVSADFSRCFIGGGSAGATIAYHLGKTAFNTPYSAASWTPMCITGLVLVHPGFVRGSRTQEELDCYQDKHMNWNMVEVCSKIILPRGSGMDNSYLNPLPIASSPGSPFTLPKSLVLLAENDALRFYILECVEALKHAGCDIDTVMQHGVGHVFFIDQPDSLQARHMLHTIADFINEDHKIL</sequence>
<keyword evidence="3" id="KW-1185">Reference proteome</keyword>
<evidence type="ECO:0000313" key="2">
    <source>
        <dbReference type="EMBL" id="KAH7414694.1"/>
    </source>
</evidence>
<feature type="domain" description="Alpha/beta hydrolase fold-3" evidence="1">
    <location>
        <begin position="80"/>
        <end position="312"/>
    </location>
</feature>
<dbReference type="PANTHER" id="PTHR23024">
    <property type="entry name" value="ARYLACETAMIDE DEACETYLASE"/>
    <property type="match status" value="1"/>
</dbReference>
<organism evidence="2 3">
    <name type="scientific">Ceratopteris richardii</name>
    <name type="common">Triangle waterfern</name>
    <dbReference type="NCBI Taxonomy" id="49495"/>
    <lineage>
        <taxon>Eukaryota</taxon>
        <taxon>Viridiplantae</taxon>
        <taxon>Streptophyta</taxon>
        <taxon>Embryophyta</taxon>
        <taxon>Tracheophyta</taxon>
        <taxon>Polypodiopsida</taxon>
        <taxon>Polypodiidae</taxon>
        <taxon>Polypodiales</taxon>
        <taxon>Pteridineae</taxon>
        <taxon>Pteridaceae</taxon>
        <taxon>Parkerioideae</taxon>
        <taxon>Ceratopteris</taxon>
    </lineage>
</organism>
<dbReference type="OMA" id="RTHAYVN"/>